<evidence type="ECO:0000256" key="5">
    <source>
        <dbReference type="ARBA" id="ARBA00023002"/>
    </source>
</evidence>
<evidence type="ECO:0000259" key="8">
    <source>
        <dbReference type="PROSITE" id="PS51405"/>
    </source>
</evidence>
<evidence type="ECO:0000313" key="10">
    <source>
        <dbReference type="Proteomes" id="UP000661280"/>
    </source>
</evidence>
<evidence type="ECO:0000256" key="7">
    <source>
        <dbReference type="ARBA" id="ARBA00025795"/>
    </source>
</evidence>
<evidence type="ECO:0000256" key="2">
    <source>
        <dbReference type="ARBA" id="ARBA00022559"/>
    </source>
</evidence>
<dbReference type="InterPro" id="IPR000028">
    <property type="entry name" value="Chloroperoxidase"/>
</dbReference>
<dbReference type="Proteomes" id="UP000661280">
    <property type="component" value="Chromosome 8"/>
</dbReference>
<organism evidence="9 10">
    <name type="scientific">Aspergillus kawachii</name>
    <name type="common">White koji mold</name>
    <name type="synonym">Aspergillus awamori var. kawachi</name>
    <dbReference type="NCBI Taxonomy" id="1069201"/>
    <lineage>
        <taxon>Eukaryota</taxon>
        <taxon>Fungi</taxon>
        <taxon>Dikarya</taxon>
        <taxon>Ascomycota</taxon>
        <taxon>Pezizomycotina</taxon>
        <taxon>Eurotiomycetes</taxon>
        <taxon>Eurotiomycetidae</taxon>
        <taxon>Eurotiales</taxon>
        <taxon>Aspergillaceae</taxon>
        <taxon>Aspergillus</taxon>
        <taxon>Aspergillus subgen. Circumdati</taxon>
    </lineage>
</organism>
<dbReference type="EMBL" id="AP024432">
    <property type="protein sequence ID" value="BCS05537.1"/>
    <property type="molecule type" value="Genomic_DNA"/>
</dbReference>
<dbReference type="PANTHER" id="PTHR33577:SF18">
    <property type="entry name" value="HEME HALOPEROXIDASE FAMILY PROFILE DOMAIN-CONTAINING PROTEIN"/>
    <property type="match status" value="1"/>
</dbReference>
<reference evidence="9" key="1">
    <citation type="submission" date="2021-01" db="EMBL/GenBank/DDBJ databases">
        <authorList>
            <consortium name="Aspergillus luchuensis mut. kawachii IFO 4304 genome sequencing consortium"/>
            <person name="Kazuki M."/>
            <person name="Futagami T."/>
        </authorList>
    </citation>
    <scope>NUCLEOTIDE SEQUENCE</scope>
    <source>
        <strain evidence="9">IFO 4308</strain>
    </source>
</reference>
<dbReference type="GeneID" id="64966858"/>
<keyword evidence="3" id="KW-0349">Heme</keyword>
<dbReference type="GO" id="GO:0004601">
    <property type="term" value="F:peroxidase activity"/>
    <property type="evidence" value="ECO:0007669"/>
    <property type="project" value="UniProtKB-KW"/>
</dbReference>
<comment type="cofactor">
    <cofactor evidence="1">
        <name>heme b</name>
        <dbReference type="ChEBI" id="CHEBI:60344"/>
    </cofactor>
</comment>
<dbReference type="PANTHER" id="PTHR33577">
    <property type="entry name" value="STERIGMATOCYSTIN BIOSYNTHESIS PEROXIDASE STCC-RELATED"/>
    <property type="match status" value="1"/>
</dbReference>
<protein>
    <recommendedName>
        <fullName evidence="8">Heme haloperoxidase family profile domain-containing protein</fullName>
    </recommendedName>
</protein>
<name>A0A7R7WM63_ASPKA</name>
<sequence>MQVTLVAIRQGLLCNMKTKQPKFITPLFTMLNYFKIAANILFRFLKAVYDLISFGVYIVQLSIRDLISTVTNPFLPNRPVGDVIPRGYPGHGGVWPEYTAPKRGEDSRSPCPGLNALANHGILPNNGKRITYAQLSHAIQHAYNLAPTLASQLTSAAKQLDQGRGWINLHDLNVLNVVQHDASFTRPDIAFCPDQSIPHTDLINRLLDHASDGKHLSLTDFSYYSGLRRAECKRSNGQYTLSGSFIHKMIGSGTSALMYSIFGGDIEALRAWLVDERFPDGWEPKNREALGHTIAQALTTSLAVEFSIDEKQALREGDVFYHE</sequence>
<dbReference type="InterPro" id="IPR036851">
    <property type="entry name" value="Chloroperoxidase-like_sf"/>
</dbReference>
<dbReference type="AlphaFoldDB" id="A0A7R7WM63"/>
<comment type="similarity">
    <text evidence="7">Belongs to the chloroperoxidase family.</text>
</comment>
<evidence type="ECO:0000313" key="9">
    <source>
        <dbReference type="EMBL" id="BCS05537.1"/>
    </source>
</evidence>
<gene>
    <name evidence="9" type="ORF">AKAW2_81338S</name>
</gene>
<proteinExistence type="inferred from homology"/>
<dbReference type="SUPFAM" id="SSF47571">
    <property type="entry name" value="Cloroperoxidase"/>
    <property type="match status" value="1"/>
</dbReference>
<dbReference type="RefSeq" id="XP_041549299.1">
    <property type="nucleotide sequence ID" value="XM_041682459.1"/>
</dbReference>
<dbReference type="GO" id="GO:0046872">
    <property type="term" value="F:metal ion binding"/>
    <property type="evidence" value="ECO:0007669"/>
    <property type="project" value="UniProtKB-KW"/>
</dbReference>
<dbReference type="Pfam" id="PF01328">
    <property type="entry name" value="Peroxidase_2"/>
    <property type="match status" value="1"/>
</dbReference>
<keyword evidence="10" id="KW-1185">Reference proteome</keyword>
<reference evidence="9" key="2">
    <citation type="submission" date="2021-02" db="EMBL/GenBank/DDBJ databases">
        <title>Aspergillus luchuensis mut. kawachii IFO 4304 genome sequence.</title>
        <authorList>
            <person name="Mori K."/>
            <person name="Kadooka C."/>
            <person name="Goto M."/>
            <person name="Futagami T."/>
        </authorList>
    </citation>
    <scope>NUCLEOTIDE SEQUENCE</scope>
    <source>
        <strain evidence="9">IFO 4308</strain>
    </source>
</reference>
<evidence type="ECO:0000256" key="4">
    <source>
        <dbReference type="ARBA" id="ARBA00022723"/>
    </source>
</evidence>
<dbReference type="Gene3D" id="1.10.489.10">
    <property type="entry name" value="Chloroperoxidase-like"/>
    <property type="match status" value="1"/>
</dbReference>
<keyword evidence="6" id="KW-0408">Iron</keyword>
<accession>A0A7R7WM63</accession>
<evidence type="ECO:0000256" key="6">
    <source>
        <dbReference type="ARBA" id="ARBA00023004"/>
    </source>
</evidence>
<dbReference type="PROSITE" id="PS51405">
    <property type="entry name" value="HEME_HALOPEROXIDASE"/>
    <property type="match status" value="1"/>
</dbReference>
<evidence type="ECO:0000256" key="3">
    <source>
        <dbReference type="ARBA" id="ARBA00022617"/>
    </source>
</evidence>
<keyword evidence="2" id="KW-0575">Peroxidase</keyword>
<keyword evidence="5" id="KW-0560">Oxidoreductase</keyword>
<keyword evidence="4" id="KW-0479">Metal-binding</keyword>
<dbReference type="KEGG" id="aluc:AKAW2_81338S"/>
<feature type="domain" description="Heme haloperoxidase family profile" evidence="8">
    <location>
        <begin position="94"/>
        <end position="299"/>
    </location>
</feature>
<dbReference type="OrthoDB" id="407298at2759"/>
<evidence type="ECO:0000256" key="1">
    <source>
        <dbReference type="ARBA" id="ARBA00001970"/>
    </source>
</evidence>